<dbReference type="AlphaFoldDB" id="A0A7W4WFH3"/>
<sequence length="225" mass="25425">MNENDKASRLIRELTKTWADFEGRLVQVPIISRALRGALRLDDYRTILCDHYQQVIEGACWIARAVSSIDRGHLELRSSFLSHAKTEHLDYRMLERDFQSVGGDLTTLRGGRKNIGSNALSAWMYHRASQPNPLDLLGAMFMIEGLGKHFAGIFAESLQKHLGLRGDQVSFYLYHAQHDEDHLAELAETLGSGILDTDGLAERILETARVTGRLYLLQLEELGNY</sequence>
<dbReference type="Gene3D" id="1.20.910.10">
    <property type="entry name" value="Heme oxygenase-like"/>
    <property type="match status" value="1"/>
</dbReference>
<dbReference type="SUPFAM" id="SSF48613">
    <property type="entry name" value="Heme oxygenase-like"/>
    <property type="match status" value="1"/>
</dbReference>
<evidence type="ECO:0000313" key="1">
    <source>
        <dbReference type="EMBL" id="MBB3062661.1"/>
    </source>
</evidence>
<proteinExistence type="predicted"/>
<evidence type="ECO:0000313" key="2">
    <source>
        <dbReference type="Proteomes" id="UP000535937"/>
    </source>
</evidence>
<keyword evidence="1" id="KW-0808">Transferase</keyword>
<dbReference type="EMBL" id="JACHWZ010000018">
    <property type="protein sequence ID" value="MBB3062661.1"/>
    <property type="molecule type" value="Genomic_DNA"/>
</dbReference>
<dbReference type="Proteomes" id="UP000535937">
    <property type="component" value="Unassembled WGS sequence"/>
</dbReference>
<organism evidence="1 2">
    <name type="scientific">Microbulbifer rhizosphaerae</name>
    <dbReference type="NCBI Taxonomy" id="1562603"/>
    <lineage>
        <taxon>Bacteria</taxon>
        <taxon>Pseudomonadati</taxon>
        <taxon>Pseudomonadota</taxon>
        <taxon>Gammaproteobacteria</taxon>
        <taxon>Cellvibrionales</taxon>
        <taxon>Microbulbiferaceae</taxon>
        <taxon>Microbulbifer</taxon>
    </lineage>
</organism>
<reference evidence="1 2" key="1">
    <citation type="submission" date="2020-08" db="EMBL/GenBank/DDBJ databases">
        <title>Genomic Encyclopedia of Type Strains, Phase III (KMG-III): the genomes of soil and plant-associated and newly described type strains.</title>
        <authorList>
            <person name="Whitman W."/>
        </authorList>
    </citation>
    <scope>NUCLEOTIDE SEQUENCE [LARGE SCALE GENOMIC DNA]</scope>
    <source>
        <strain evidence="1 2">CECT 8799</strain>
    </source>
</reference>
<dbReference type="EC" id="2.3.1.180" evidence="1"/>
<dbReference type="RefSeq" id="WP_221192079.1">
    <property type="nucleotide sequence ID" value="NZ_JACHWZ010000018.1"/>
</dbReference>
<keyword evidence="2" id="KW-1185">Reference proteome</keyword>
<gene>
    <name evidence="1" type="ORF">FHS09_003510</name>
</gene>
<dbReference type="InterPro" id="IPR016084">
    <property type="entry name" value="Haem_Oase-like_multi-hlx"/>
</dbReference>
<protein>
    <submittedName>
        <fullName evidence="1">3-oxoacyl-[acyl-carrier-protein] synthase-3</fullName>
        <ecNumber evidence="1">2.3.1.180</ecNumber>
    </submittedName>
</protein>
<accession>A0A7W4WFH3</accession>
<dbReference type="Pfam" id="PF14518">
    <property type="entry name" value="Haem_oxygenas_2"/>
    <property type="match status" value="1"/>
</dbReference>
<keyword evidence="1" id="KW-0012">Acyltransferase</keyword>
<comment type="caution">
    <text evidence="1">The sequence shown here is derived from an EMBL/GenBank/DDBJ whole genome shotgun (WGS) entry which is preliminary data.</text>
</comment>
<name>A0A7W4WFH3_9GAMM</name>
<dbReference type="GO" id="GO:0033818">
    <property type="term" value="F:beta-ketoacyl-acyl-carrier-protein synthase III activity"/>
    <property type="evidence" value="ECO:0007669"/>
    <property type="project" value="UniProtKB-EC"/>
</dbReference>